<dbReference type="EMBL" id="JAENIG010000004">
    <property type="protein sequence ID" value="MBK1854990.1"/>
    <property type="molecule type" value="Genomic_DNA"/>
</dbReference>
<evidence type="ECO:0000313" key="3">
    <source>
        <dbReference type="Proteomes" id="UP000634206"/>
    </source>
</evidence>
<dbReference type="AlphaFoldDB" id="A0AAE2SBB3"/>
<organism evidence="2 3">
    <name type="scientific">Oceaniferula flava</name>
    <dbReference type="NCBI Taxonomy" id="2800421"/>
    <lineage>
        <taxon>Bacteria</taxon>
        <taxon>Pseudomonadati</taxon>
        <taxon>Verrucomicrobiota</taxon>
        <taxon>Verrucomicrobiia</taxon>
        <taxon>Verrucomicrobiales</taxon>
        <taxon>Verrucomicrobiaceae</taxon>
        <taxon>Oceaniferula</taxon>
    </lineage>
</organism>
<gene>
    <name evidence="2" type="ORF">JIN83_08460</name>
</gene>
<name>A0AAE2SBB3_9BACT</name>
<proteinExistence type="predicted"/>
<dbReference type="Proteomes" id="UP000634206">
    <property type="component" value="Unassembled WGS sequence"/>
</dbReference>
<dbReference type="RefSeq" id="WP_309489601.1">
    <property type="nucleotide sequence ID" value="NZ_JAENIG010000004.1"/>
</dbReference>
<protein>
    <submittedName>
        <fullName evidence="2">Uncharacterized protein</fullName>
    </submittedName>
</protein>
<accession>A0AAE2SBB3</accession>
<evidence type="ECO:0000313" key="2">
    <source>
        <dbReference type="EMBL" id="MBK1854990.1"/>
    </source>
</evidence>
<comment type="caution">
    <text evidence="2">The sequence shown here is derived from an EMBL/GenBank/DDBJ whole genome shotgun (WGS) entry which is preliminary data.</text>
</comment>
<reference evidence="2" key="1">
    <citation type="submission" date="2021-01" db="EMBL/GenBank/DDBJ databases">
        <title>Modified the classification status of verrucomicrobia.</title>
        <authorList>
            <person name="Feng X."/>
        </authorList>
    </citation>
    <scope>NUCLEOTIDE SEQUENCE</scope>
    <source>
        <strain evidence="2">5K15</strain>
    </source>
</reference>
<feature type="region of interest" description="Disordered" evidence="1">
    <location>
        <begin position="1"/>
        <end position="20"/>
    </location>
</feature>
<keyword evidence="3" id="KW-1185">Reference proteome</keyword>
<sequence length="452" mass="50139">MKTEKNSDSKNSSTTPPEKEPVVFNPAHIYYSTEGGCYYIDTGVIFRSYSRKPPVIAGITRFLKASGVYSDDIKPLLDEHIDTIEIDRAVDWQGKLAGAKRGIKEYRGRRFLITEGPNVPVSKPGQFPYISSIIRQAFPDEDSRLAFCAWLRDGVRAINTGIHQPAPMVVLAGKRKSGKSLLAFITTQLFGGRSSNPMTAWSGSLPWNDNLLAAELLLIDDAAASTDPRARKAFGSRFKESIYAANVEINTRRQTSISMRPVWRVMVCCNETPENLSVIPPLEDGIEDKIMLLKVSTVTPPMPACTPEERDDFAAALTAELPAFMHFLENLKLPEHLIDSRSGVIALKDPELLDAVTDISPEKRLENLLHLSITQDFMGLDVGESRWMTAVEVQGKLQDRDTPTSYQASSLLKFDANAGRYLASLVKSDSPFVTASKITNGIRRYQITRPAE</sequence>
<evidence type="ECO:0000256" key="1">
    <source>
        <dbReference type="SAM" id="MobiDB-lite"/>
    </source>
</evidence>